<reference evidence="1 2" key="1">
    <citation type="submission" date="2018-07" db="EMBL/GenBank/DDBJ databases">
        <title>Venubactetium sediminum gen. nov., sp. nov., isolated from a marine solar saltern.</title>
        <authorList>
            <person name="Wang S."/>
        </authorList>
    </citation>
    <scope>NUCLEOTIDE SEQUENCE [LARGE SCALE GENOMIC DNA]</scope>
    <source>
        <strain evidence="1 2">WD2A32</strain>
    </source>
</reference>
<protein>
    <submittedName>
        <fullName evidence="1">DUF4864 domain-containing protein</fullName>
    </submittedName>
</protein>
<organism evidence="1 2">
    <name type="scientific">Ferruginivarius sediminum</name>
    <dbReference type="NCBI Taxonomy" id="2661937"/>
    <lineage>
        <taxon>Bacteria</taxon>
        <taxon>Pseudomonadati</taxon>
        <taxon>Pseudomonadota</taxon>
        <taxon>Alphaproteobacteria</taxon>
        <taxon>Rhodospirillales</taxon>
        <taxon>Rhodospirillaceae</taxon>
        <taxon>Ferruginivarius</taxon>
    </lineage>
</organism>
<evidence type="ECO:0000313" key="1">
    <source>
        <dbReference type="EMBL" id="RDD60737.1"/>
    </source>
</evidence>
<accession>A0A369T988</accession>
<keyword evidence="2" id="KW-1185">Reference proteome</keyword>
<proteinExistence type="predicted"/>
<comment type="caution">
    <text evidence="1">The sequence shown here is derived from an EMBL/GenBank/DDBJ whole genome shotgun (WGS) entry which is preliminary data.</text>
</comment>
<dbReference type="AlphaFoldDB" id="A0A369T988"/>
<sequence>MSAGDRDAIRQVIESQLDAFRRDDAGEAFSYASPMIQEKFGNPANFMRMVREGYTPVYRPRSVEFQDLKMQQGRPAQEVLFVGPDGRAVLARYFMERQPSGRWRIDGVVLMRAPDRVV</sequence>
<dbReference type="InterPro" id="IPR032347">
    <property type="entry name" value="DUF4864"/>
</dbReference>
<dbReference type="EMBL" id="QPMH01000021">
    <property type="protein sequence ID" value="RDD60737.1"/>
    <property type="molecule type" value="Genomic_DNA"/>
</dbReference>
<dbReference type="Proteomes" id="UP000253941">
    <property type="component" value="Unassembled WGS sequence"/>
</dbReference>
<name>A0A369T988_9PROT</name>
<dbReference type="Pfam" id="PF16156">
    <property type="entry name" value="DUF4864"/>
    <property type="match status" value="1"/>
</dbReference>
<gene>
    <name evidence="1" type="ORF">DRB17_16740</name>
</gene>
<evidence type="ECO:0000313" key="2">
    <source>
        <dbReference type="Proteomes" id="UP000253941"/>
    </source>
</evidence>